<feature type="domain" description="Xylose isomerase-like TIM barrel" evidence="1">
    <location>
        <begin position="23"/>
        <end position="268"/>
    </location>
</feature>
<dbReference type="Gene3D" id="3.20.20.150">
    <property type="entry name" value="Divalent-metal-dependent TIM barrel enzymes"/>
    <property type="match status" value="1"/>
</dbReference>
<keyword evidence="3" id="KW-1185">Reference proteome</keyword>
<dbReference type="Pfam" id="PF01261">
    <property type="entry name" value="AP_endonuc_2"/>
    <property type="match status" value="1"/>
</dbReference>
<protein>
    <submittedName>
        <fullName evidence="2">D-tagatose 3-epimerase</fullName>
        <ecNumber evidence="2">5.1.3.31</ecNumber>
    </submittedName>
</protein>
<dbReference type="PANTHER" id="PTHR12110">
    <property type="entry name" value="HYDROXYPYRUVATE ISOMERASE"/>
    <property type="match status" value="1"/>
</dbReference>
<dbReference type="InterPro" id="IPR036237">
    <property type="entry name" value="Xyl_isomerase-like_sf"/>
</dbReference>
<organism evidence="2 3">
    <name type="scientific">Alienimonas chondri</name>
    <dbReference type="NCBI Taxonomy" id="2681879"/>
    <lineage>
        <taxon>Bacteria</taxon>
        <taxon>Pseudomonadati</taxon>
        <taxon>Planctomycetota</taxon>
        <taxon>Planctomycetia</taxon>
        <taxon>Planctomycetales</taxon>
        <taxon>Planctomycetaceae</taxon>
        <taxon>Alienimonas</taxon>
    </lineage>
</organism>
<dbReference type="GO" id="GO:0016853">
    <property type="term" value="F:isomerase activity"/>
    <property type="evidence" value="ECO:0007669"/>
    <property type="project" value="UniProtKB-KW"/>
</dbReference>
<sequence>MKYGLNLLLWTTEVTEAHAPLLADIKRWGYDGAELPLFTGDEAVGKKLGAMCDDVGLRRTGVTVCTPEVNPISDDPAARQAAIDHLRGILDCCAAAGIETLVGPVHSPLGVFTGAPRTQTEWDRAVEAVAAAGEHAADVGVTIAVEAINRFECYFLNSQMEAADFAAAVDRPAVGCMYDTFHANIEEKDVAAAIRHAAPHLRHVHISENDRSTPGEGQVHWDATFDALKEIGYDGWLVIEAFGMALPELAAATRIWRRMFPDEEALATNGLAFMKRRTA</sequence>
<reference evidence="2 3" key="1">
    <citation type="journal article" date="2020" name="Syst. Appl. Microbiol.">
        <title>Alienimonas chondri sp. nov., a novel planctomycete isolated from the biofilm of the red alga Chondrus crispus.</title>
        <authorList>
            <person name="Vitorino I."/>
            <person name="Albuquerque L."/>
            <person name="Wiegand S."/>
            <person name="Kallscheuer N."/>
            <person name="da Costa M.S."/>
            <person name="Lobo-da-Cunha A."/>
            <person name="Jogler C."/>
            <person name="Lage O.M."/>
        </authorList>
    </citation>
    <scope>NUCLEOTIDE SEQUENCE [LARGE SCALE GENOMIC DNA]</scope>
    <source>
        <strain evidence="2 3">LzC2</strain>
    </source>
</reference>
<comment type="caution">
    <text evidence="2">The sequence shown here is derived from an EMBL/GenBank/DDBJ whole genome shotgun (WGS) entry which is preliminary data.</text>
</comment>
<dbReference type="InterPro" id="IPR013022">
    <property type="entry name" value="Xyl_isomerase-like_TIM-brl"/>
</dbReference>
<evidence type="ECO:0000259" key="1">
    <source>
        <dbReference type="Pfam" id="PF01261"/>
    </source>
</evidence>
<dbReference type="SUPFAM" id="SSF51658">
    <property type="entry name" value="Xylose isomerase-like"/>
    <property type="match status" value="1"/>
</dbReference>
<dbReference type="RefSeq" id="WP_171183063.1">
    <property type="nucleotide sequence ID" value="NZ_WTPX01000006.1"/>
</dbReference>
<name>A0ABX1V7X2_9PLAN</name>
<accession>A0ABX1V7X2</accession>
<proteinExistence type="predicted"/>
<evidence type="ECO:0000313" key="3">
    <source>
        <dbReference type="Proteomes" id="UP000609651"/>
    </source>
</evidence>
<dbReference type="InterPro" id="IPR050312">
    <property type="entry name" value="IolE/XylAMocC-like"/>
</dbReference>
<dbReference type="EC" id="5.1.3.31" evidence="2"/>
<dbReference type="Proteomes" id="UP000609651">
    <property type="component" value="Unassembled WGS sequence"/>
</dbReference>
<keyword evidence="2" id="KW-0413">Isomerase</keyword>
<dbReference type="EMBL" id="WTPX01000006">
    <property type="protein sequence ID" value="NNJ24282.1"/>
    <property type="molecule type" value="Genomic_DNA"/>
</dbReference>
<evidence type="ECO:0000313" key="2">
    <source>
        <dbReference type="EMBL" id="NNJ24282.1"/>
    </source>
</evidence>
<gene>
    <name evidence="2" type="ORF">LzC2_03360</name>
</gene>